<evidence type="ECO:0000256" key="1">
    <source>
        <dbReference type="ARBA" id="ARBA00022737"/>
    </source>
</evidence>
<dbReference type="EMBL" id="QXFU01000938">
    <property type="protein sequence ID" value="KAE9015650.1"/>
    <property type="molecule type" value="Genomic_DNA"/>
</dbReference>
<dbReference type="Proteomes" id="UP000429607">
    <property type="component" value="Unassembled WGS sequence"/>
</dbReference>
<protein>
    <recommendedName>
        <fullName evidence="8">MORN repeat-containing protein 5</fullName>
    </recommendedName>
</protein>
<dbReference type="Gene3D" id="2.20.110.10">
    <property type="entry name" value="Histone H3 K4-specific methyltransferase SET7/9 N-terminal domain"/>
    <property type="match status" value="3"/>
</dbReference>
<dbReference type="Pfam" id="PF02493">
    <property type="entry name" value="MORN"/>
    <property type="match status" value="8"/>
</dbReference>
<reference evidence="5 7" key="1">
    <citation type="submission" date="2018-09" db="EMBL/GenBank/DDBJ databases">
        <title>Genomic investigation of the strawberry pathogen Phytophthora fragariae indicates pathogenicity is determined by transcriptional variation in three key races.</title>
        <authorList>
            <person name="Adams T.M."/>
            <person name="Armitage A.D."/>
            <person name="Sobczyk M.K."/>
            <person name="Bates H.J."/>
            <person name="Dunwell J.M."/>
            <person name="Nellist C.F."/>
            <person name="Harrison R.J."/>
        </authorList>
    </citation>
    <scope>NUCLEOTIDE SEQUENCE [LARGE SCALE GENOMIC DNA]</scope>
    <source>
        <strain evidence="3 5">SCRP249</strain>
        <strain evidence="2 7">SCRP324</strain>
        <strain evidence="4 6">SCRP333</strain>
    </source>
</reference>
<evidence type="ECO:0000313" key="6">
    <source>
        <dbReference type="Proteomes" id="UP000434957"/>
    </source>
</evidence>
<dbReference type="EMBL" id="QXFT01001184">
    <property type="protein sequence ID" value="KAE9326102.1"/>
    <property type="molecule type" value="Genomic_DNA"/>
</dbReference>
<evidence type="ECO:0000313" key="2">
    <source>
        <dbReference type="EMBL" id="KAE9015650.1"/>
    </source>
</evidence>
<dbReference type="AlphaFoldDB" id="A0A6A3LAG9"/>
<dbReference type="PANTHER" id="PTHR43215:SF14">
    <property type="entry name" value="RADIAL SPOKE HEAD 1 HOMOLOG"/>
    <property type="match status" value="1"/>
</dbReference>
<keyword evidence="1" id="KW-0677">Repeat</keyword>
<evidence type="ECO:0000313" key="3">
    <source>
        <dbReference type="EMBL" id="KAE9022024.1"/>
    </source>
</evidence>
<evidence type="ECO:0000313" key="5">
    <source>
        <dbReference type="Proteomes" id="UP000429607"/>
    </source>
</evidence>
<dbReference type="SUPFAM" id="SSF82185">
    <property type="entry name" value="Histone H3 K4-specific methyltransferase SET7/9 N-terminal domain"/>
    <property type="match status" value="2"/>
</dbReference>
<evidence type="ECO:0000313" key="7">
    <source>
        <dbReference type="Proteomes" id="UP000435112"/>
    </source>
</evidence>
<dbReference type="InterPro" id="IPR003409">
    <property type="entry name" value="MORN"/>
</dbReference>
<dbReference type="SMART" id="SM00698">
    <property type="entry name" value="MORN"/>
    <property type="match status" value="8"/>
</dbReference>
<dbReference type="OrthoDB" id="270720at2759"/>
<dbReference type="Proteomes" id="UP000434957">
    <property type="component" value="Unassembled WGS sequence"/>
</dbReference>
<accession>A0A6A3LAG9</accession>
<sequence>MRALYKGELVDGIRQGKGELTFVNGDKYEGEFLQGYRHGHGVFTSHHGKRVYDGEWRRSERHGAGKERWLDSGDRYEGEYQHDLFHGKGVLTRGSNKSKYDGEFQKGRRHGHGRMEFAVAMNNNGTSSGVLKKIIGAAIASGGAGHQLSTGVAVYVGSWKDGRMNGEGKYTRPDGSFYEGTWRDGLAHGFGKELILATAEIYEGTWHAGLRHGDGTVTRNGSRRKGVWEMGQRIKWTTAEVPLSKS</sequence>
<dbReference type="Proteomes" id="UP000435112">
    <property type="component" value="Unassembled WGS sequence"/>
</dbReference>
<dbReference type="PANTHER" id="PTHR43215">
    <property type="entry name" value="RADIAL SPOKE HEAD 1 HOMOLOG"/>
    <property type="match status" value="1"/>
</dbReference>
<proteinExistence type="predicted"/>
<gene>
    <name evidence="3" type="ORF">PR001_g13243</name>
    <name evidence="2" type="ORF">PR002_g13870</name>
    <name evidence="4" type="ORF">PR003_g16307</name>
</gene>
<evidence type="ECO:0008006" key="8">
    <source>
        <dbReference type="Google" id="ProtNLM"/>
    </source>
</evidence>
<organism evidence="2 7">
    <name type="scientific">Phytophthora rubi</name>
    <dbReference type="NCBI Taxonomy" id="129364"/>
    <lineage>
        <taxon>Eukaryota</taxon>
        <taxon>Sar</taxon>
        <taxon>Stramenopiles</taxon>
        <taxon>Oomycota</taxon>
        <taxon>Peronosporomycetes</taxon>
        <taxon>Peronosporales</taxon>
        <taxon>Peronosporaceae</taxon>
        <taxon>Phytophthora</taxon>
    </lineage>
</organism>
<evidence type="ECO:0000313" key="4">
    <source>
        <dbReference type="EMBL" id="KAE9326102.1"/>
    </source>
</evidence>
<dbReference type="EMBL" id="QXFV01000895">
    <property type="protein sequence ID" value="KAE9022024.1"/>
    <property type="molecule type" value="Genomic_DNA"/>
</dbReference>
<name>A0A6A3LAG9_9STRA</name>
<keyword evidence="6" id="KW-1185">Reference proteome</keyword>
<comment type="caution">
    <text evidence="2">The sequence shown here is derived from an EMBL/GenBank/DDBJ whole genome shotgun (WGS) entry which is preliminary data.</text>
</comment>